<dbReference type="InterPro" id="IPR013083">
    <property type="entry name" value="Znf_RING/FYVE/PHD"/>
</dbReference>
<dbReference type="PROSITE" id="PS50089">
    <property type="entry name" value="ZF_RING_2"/>
    <property type="match status" value="1"/>
</dbReference>
<feature type="compositionally biased region" description="Basic and acidic residues" evidence="2">
    <location>
        <begin position="42"/>
        <end position="54"/>
    </location>
</feature>
<evidence type="ECO:0000313" key="5">
    <source>
        <dbReference type="Proteomes" id="UP001642464"/>
    </source>
</evidence>
<dbReference type="SMART" id="SM00184">
    <property type="entry name" value="RING"/>
    <property type="match status" value="1"/>
</dbReference>
<dbReference type="Gene3D" id="3.30.40.10">
    <property type="entry name" value="Zinc/RING finger domain, C3HC4 (zinc finger)"/>
    <property type="match status" value="1"/>
</dbReference>
<proteinExistence type="predicted"/>
<keyword evidence="1" id="KW-0862">Zinc</keyword>
<evidence type="ECO:0000256" key="1">
    <source>
        <dbReference type="PROSITE-ProRule" id="PRU00175"/>
    </source>
</evidence>
<keyword evidence="1" id="KW-0863">Zinc-finger</keyword>
<feature type="domain" description="RING-type" evidence="3">
    <location>
        <begin position="76"/>
        <end position="114"/>
    </location>
</feature>
<name>A0ABP0RWT5_9DINO</name>
<evidence type="ECO:0000256" key="2">
    <source>
        <dbReference type="SAM" id="MobiDB-lite"/>
    </source>
</evidence>
<organism evidence="4 5">
    <name type="scientific">Durusdinium trenchii</name>
    <dbReference type="NCBI Taxonomy" id="1381693"/>
    <lineage>
        <taxon>Eukaryota</taxon>
        <taxon>Sar</taxon>
        <taxon>Alveolata</taxon>
        <taxon>Dinophyceae</taxon>
        <taxon>Suessiales</taxon>
        <taxon>Symbiodiniaceae</taxon>
        <taxon>Durusdinium</taxon>
    </lineage>
</organism>
<feature type="region of interest" description="Disordered" evidence="2">
    <location>
        <begin position="42"/>
        <end position="64"/>
    </location>
</feature>
<comment type="caution">
    <text evidence="4">The sequence shown here is derived from an EMBL/GenBank/DDBJ whole genome shotgun (WGS) entry which is preliminary data.</text>
</comment>
<dbReference type="Pfam" id="PF13920">
    <property type="entry name" value="zf-C3HC4_3"/>
    <property type="match status" value="1"/>
</dbReference>
<dbReference type="SUPFAM" id="SSF57850">
    <property type="entry name" value="RING/U-box"/>
    <property type="match status" value="1"/>
</dbReference>
<evidence type="ECO:0000313" key="4">
    <source>
        <dbReference type="EMBL" id="CAK9104833.1"/>
    </source>
</evidence>
<keyword evidence="1" id="KW-0479">Metal-binding</keyword>
<reference evidence="4 5" key="1">
    <citation type="submission" date="2024-02" db="EMBL/GenBank/DDBJ databases">
        <authorList>
            <person name="Chen Y."/>
            <person name="Shah S."/>
            <person name="Dougan E. K."/>
            <person name="Thang M."/>
            <person name="Chan C."/>
        </authorList>
    </citation>
    <scope>NUCLEOTIDE SEQUENCE [LARGE SCALE GENOMIC DNA]</scope>
</reference>
<dbReference type="InterPro" id="IPR001841">
    <property type="entry name" value="Znf_RING"/>
</dbReference>
<dbReference type="PANTHER" id="PTHR14879:SF5">
    <property type="entry name" value="RING-TYPE DOMAIN-CONTAINING PROTEIN"/>
    <property type="match status" value="1"/>
</dbReference>
<evidence type="ECO:0000259" key="3">
    <source>
        <dbReference type="PROSITE" id="PS50089"/>
    </source>
</evidence>
<dbReference type="Proteomes" id="UP001642464">
    <property type="component" value="Unassembled WGS sequence"/>
</dbReference>
<keyword evidence="5" id="KW-1185">Reference proteome</keyword>
<protein>
    <submittedName>
        <fullName evidence="4">E3 ubiquitin-protein ligase RGLG3 (RING domain ligase 3)</fullName>
    </submittedName>
</protein>
<sequence length="126" mass="13997">MSRRRDKERKSGGSALPVVAGVLAGVAVAAASFLASDMVAKDLSGDGKKKEKTSAKKTVKKLEEEEEEEELMDTVCPICFEHYDDKKRTCMAFNCGHTACRACSTELDECYACRKPITERLRIFLR</sequence>
<gene>
    <name evidence="4" type="ORF">SCF082_LOCUS48890</name>
</gene>
<dbReference type="InterPro" id="IPR051728">
    <property type="entry name" value="RING-FYVE_E3_ubiquitin-ligase"/>
</dbReference>
<dbReference type="PANTHER" id="PTHR14879">
    <property type="entry name" value="CASPASE REGULATOR, RING FINGER DOMAIN-CONTAINING"/>
    <property type="match status" value="1"/>
</dbReference>
<dbReference type="EMBL" id="CAXAMM010042436">
    <property type="protein sequence ID" value="CAK9104833.1"/>
    <property type="molecule type" value="Genomic_DNA"/>
</dbReference>
<accession>A0ABP0RWT5</accession>